<keyword evidence="2" id="KW-1185">Reference proteome</keyword>
<gene>
    <name evidence="1" type="ORF">EPI10_002419</name>
</gene>
<dbReference type="EMBL" id="SMMG02000007">
    <property type="protein sequence ID" value="KAA3467406.1"/>
    <property type="molecule type" value="Genomic_DNA"/>
</dbReference>
<keyword evidence="1" id="KW-0548">Nucleotidyltransferase</keyword>
<name>A0A5B6VEH7_9ROSI</name>
<proteinExistence type="predicted"/>
<dbReference type="PANTHER" id="PTHR46890:SF48">
    <property type="entry name" value="RNA-DIRECTED DNA POLYMERASE"/>
    <property type="match status" value="1"/>
</dbReference>
<reference evidence="2" key="1">
    <citation type="journal article" date="2019" name="Plant Biotechnol. J.">
        <title>Genome sequencing of the Australian wild diploid species Gossypium australe highlights disease resistance and delayed gland morphogenesis.</title>
        <authorList>
            <person name="Cai Y."/>
            <person name="Cai X."/>
            <person name="Wang Q."/>
            <person name="Wang P."/>
            <person name="Zhang Y."/>
            <person name="Cai C."/>
            <person name="Xu Y."/>
            <person name="Wang K."/>
            <person name="Zhou Z."/>
            <person name="Wang C."/>
            <person name="Geng S."/>
            <person name="Li B."/>
            <person name="Dong Q."/>
            <person name="Hou Y."/>
            <person name="Wang H."/>
            <person name="Ai P."/>
            <person name="Liu Z."/>
            <person name="Yi F."/>
            <person name="Sun M."/>
            <person name="An G."/>
            <person name="Cheng J."/>
            <person name="Zhang Y."/>
            <person name="Shi Q."/>
            <person name="Xie Y."/>
            <person name="Shi X."/>
            <person name="Chang Y."/>
            <person name="Huang F."/>
            <person name="Chen Y."/>
            <person name="Hong S."/>
            <person name="Mi L."/>
            <person name="Sun Q."/>
            <person name="Zhang L."/>
            <person name="Zhou B."/>
            <person name="Peng R."/>
            <person name="Zhang X."/>
            <person name="Liu F."/>
        </authorList>
    </citation>
    <scope>NUCLEOTIDE SEQUENCE [LARGE SCALE GENOMIC DNA]</scope>
    <source>
        <strain evidence="2">cv. PA1801</strain>
    </source>
</reference>
<comment type="caution">
    <text evidence="1">The sequence shown here is derived from an EMBL/GenBank/DDBJ whole genome shotgun (WGS) entry which is preliminary data.</text>
</comment>
<protein>
    <submittedName>
        <fullName evidence="1">Reverse transcriptase</fullName>
    </submittedName>
</protein>
<keyword evidence="1" id="KW-0808">Transferase</keyword>
<dbReference type="Proteomes" id="UP000325315">
    <property type="component" value="Unassembled WGS sequence"/>
</dbReference>
<keyword evidence="1" id="KW-0695">RNA-directed DNA polymerase</keyword>
<dbReference type="InterPro" id="IPR052343">
    <property type="entry name" value="Retrotransposon-Effector_Assoc"/>
</dbReference>
<dbReference type="PANTHER" id="PTHR46890">
    <property type="entry name" value="NON-LTR RETROLELEMENT REVERSE TRANSCRIPTASE-LIKE PROTEIN-RELATED"/>
    <property type="match status" value="1"/>
</dbReference>
<dbReference type="OrthoDB" id="1748983at2759"/>
<sequence length="194" mass="22316">MIPRLELEDGRETTEENEIVESATSFFKNLFMSRGVAFTEEEVFSTLKEIGATKASGLDGFPAIFFQRYWHIVVVAKTIANRLQGVMEICIDESQSAFIPGRLSDNTLLAYEMLHTFRRKRTGNKGFMAVKLNMSKAYDRVEWDFIKEVMLKMGFDDKWVDLILKCIITASYVVNVNGNRGESFQATRVKDYRH</sequence>
<evidence type="ECO:0000313" key="2">
    <source>
        <dbReference type="Proteomes" id="UP000325315"/>
    </source>
</evidence>
<accession>A0A5B6VEH7</accession>
<evidence type="ECO:0000313" key="1">
    <source>
        <dbReference type="EMBL" id="KAA3467406.1"/>
    </source>
</evidence>
<dbReference type="GO" id="GO:0003964">
    <property type="term" value="F:RNA-directed DNA polymerase activity"/>
    <property type="evidence" value="ECO:0007669"/>
    <property type="project" value="UniProtKB-KW"/>
</dbReference>
<organism evidence="1 2">
    <name type="scientific">Gossypium australe</name>
    <dbReference type="NCBI Taxonomy" id="47621"/>
    <lineage>
        <taxon>Eukaryota</taxon>
        <taxon>Viridiplantae</taxon>
        <taxon>Streptophyta</taxon>
        <taxon>Embryophyta</taxon>
        <taxon>Tracheophyta</taxon>
        <taxon>Spermatophyta</taxon>
        <taxon>Magnoliopsida</taxon>
        <taxon>eudicotyledons</taxon>
        <taxon>Gunneridae</taxon>
        <taxon>Pentapetalae</taxon>
        <taxon>rosids</taxon>
        <taxon>malvids</taxon>
        <taxon>Malvales</taxon>
        <taxon>Malvaceae</taxon>
        <taxon>Malvoideae</taxon>
        <taxon>Gossypium</taxon>
    </lineage>
</organism>
<dbReference type="AlphaFoldDB" id="A0A5B6VEH7"/>